<dbReference type="AlphaFoldDB" id="A0A2P4Z729"/>
<keyword evidence="1" id="KW-0175">Coiled coil</keyword>
<accession>A0A2P4Z729</accession>
<proteinExistence type="predicted"/>
<feature type="coiled-coil region" evidence="1">
    <location>
        <begin position="491"/>
        <end position="525"/>
    </location>
</feature>
<feature type="compositionally biased region" description="Low complexity" evidence="2">
    <location>
        <begin position="74"/>
        <end position="85"/>
    </location>
</feature>
<feature type="region of interest" description="Disordered" evidence="2">
    <location>
        <begin position="1"/>
        <end position="93"/>
    </location>
</feature>
<dbReference type="Proteomes" id="UP000054821">
    <property type="component" value="Unassembled WGS sequence"/>
</dbReference>
<evidence type="ECO:0000313" key="3">
    <source>
        <dbReference type="EMBL" id="PON20098.1"/>
    </source>
</evidence>
<evidence type="ECO:0000313" key="4">
    <source>
        <dbReference type="Proteomes" id="UP000054821"/>
    </source>
</evidence>
<comment type="caution">
    <text evidence="3">The sequence shown here is derived from an EMBL/GenBank/DDBJ whole genome shotgun (WGS) entry which is preliminary data.</text>
</comment>
<evidence type="ECO:0000256" key="1">
    <source>
        <dbReference type="SAM" id="Coils"/>
    </source>
</evidence>
<reference evidence="3 4" key="1">
    <citation type="journal article" date="2016" name="Genome Announc.">
        <title>Draft Whole-Genome Sequence of Trichoderma gamsii T6085, a Promising Biocontrol Agent of Fusarium Head Blight on Wheat.</title>
        <authorList>
            <person name="Baroncelli R."/>
            <person name="Zapparata A."/>
            <person name="Piaggeschi G."/>
            <person name="Sarrocco S."/>
            <person name="Vannacci G."/>
        </authorList>
    </citation>
    <scope>NUCLEOTIDE SEQUENCE [LARGE SCALE GENOMIC DNA]</scope>
    <source>
        <strain evidence="3 4">T6085</strain>
    </source>
</reference>
<dbReference type="GeneID" id="29985167"/>
<organism evidence="3 4">
    <name type="scientific">Trichoderma gamsii</name>
    <dbReference type="NCBI Taxonomy" id="398673"/>
    <lineage>
        <taxon>Eukaryota</taxon>
        <taxon>Fungi</taxon>
        <taxon>Dikarya</taxon>
        <taxon>Ascomycota</taxon>
        <taxon>Pezizomycotina</taxon>
        <taxon>Sordariomycetes</taxon>
        <taxon>Hypocreomycetidae</taxon>
        <taxon>Hypocreales</taxon>
        <taxon>Hypocreaceae</taxon>
        <taxon>Trichoderma</taxon>
    </lineage>
</organism>
<evidence type="ECO:0000256" key="2">
    <source>
        <dbReference type="SAM" id="MobiDB-lite"/>
    </source>
</evidence>
<dbReference type="EMBL" id="JPDN02000085">
    <property type="protein sequence ID" value="PON20098.1"/>
    <property type="molecule type" value="Genomic_DNA"/>
</dbReference>
<feature type="coiled-coil region" evidence="1">
    <location>
        <begin position="433"/>
        <end position="467"/>
    </location>
</feature>
<keyword evidence="4" id="KW-1185">Reference proteome</keyword>
<dbReference type="RefSeq" id="XP_018661808.1">
    <property type="nucleotide sequence ID" value="XM_018805084.1"/>
</dbReference>
<protein>
    <submittedName>
        <fullName evidence="3">Uncharacterized protein</fullName>
    </submittedName>
</protein>
<feature type="coiled-coil region" evidence="1">
    <location>
        <begin position="110"/>
        <end position="141"/>
    </location>
</feature>
<sequence>MEDSDHSTALRRGRRCSPTMNVRSEEHQAPSTGPRTPNRRKRGARHSDPGSIVPPSGLTPMVRHTSLTASNKRSAAPASGAGSAPRLSGEPAAVNLHQTIEGRVERRVRRKGLRDMLSKIKEEKRRSEQLAKAQITKLKAELRARDREIYRMQNATMVFDTERIWDLEQQIKDLKGQLATRSIASEEATQYFSCEWPSTPSIASTNDLMDVARDEDHFGDMTALINTLPRARPSILTPPATSPARPISPFSKDMSPTSDAPLEADRKQLQDEITSLELEVQKLTATLNSYNALGVRISDALSDGTLEKRGTSSSLEPVENQVQLLLQTMSERAAAVAHLTAIISELGFPGIDASEMIMSLASGFRAARLELEDLAPGEIKVPLTARGADILDLLLDRLRTQSKKTREDEDSIDEYHQIERSLRKQLDSRTSVMEELNIKIADAYRTLNEKEVRIRELEIGNDRLKGAVDGYVRDITELEGLIQPKSSEELLSAKKATIAELEAKIEEAVAQAAELLNEMSSTETSFTEHEHHQEAATA</sequence>
<feature type="region of interest" description="Disordered" evidence="2">
    <location>
        <begin position="232"/>
        <end position="260"/>
    </location>
</feature>
<dbReference type="STRING" id="398673.A0A2P4Z729"/>
<name>A0A2P4Z729_9HYPO</name>
<gene>
    <name evidence="3" type="ORF">TGAM01_v211049</name>
</gene>
<feature type="coiled-coil region" evidence="1">
    <location>
        <begin position="266"/>
        <end position="293"/>
    </location>
</feature>